<evidence type="ECO:0000313" key="1">
    <source>
        <dbReference type="EMBL" id="RVT98774.1"/>
    </source>
</evidence>
<dbReference type="Proteomes" id="UP000282957">
    <property type="component" value="Unassembled WGS sequence"/>
</dbReference>
<gene>
    <name evidence="1" type="ORF">EOD42_01295</name>
</gene>
<dbReference type="AlphaFoldDB" id="A0A437MM85"/>
<sequence length="67" mass="7504">MEIAILDALTSVVLGPSFFIMQHAVAWREDGVQPKVNIPTDYAPWPHPLRAAIPHLRDSREDVDELG</sequence>
<name>A0A437MM85_9PROT</name>
<reference evidence="1 2" key="1">
    <citation type="submission" date="2019-01" db="EMBL/GenBank/DDBJ databases">
        <authorList>
            <person name="Chen W.-M."/>
        </authorList>
    </citation>
    <scope>NUCLEOTIDE SEQUENCE [LARGE SCALE GENOMIC DNA]</scope>
    <source>
        <strain evidence="1 2">CCP-6</strain>
    </source>
</reference>
<proteinExistence type="predicted"/>
<evidence type="ECO:0000313" key="2">
    <source>
        <dbReference type="Proteomes" id="UP000282957"/>
    </source>
</evidence>
<protein>
    <submittedName>
        <fullName evidence="1">Uncharacterized protein</fullName>
    </submittedName>
</protein>
<accession>A0A437MM85</accession>
<keyword evidence="2" id="KW-1185">Reference proteome</keyword>
<organism evidence="1 2">
    <name type="scientific">Rhodovarius crocodyli</name>
    <dbReference type="NCBI Taxonomy" id="1979269"/>
    <lineage>
        <taxon>Bacteria</taxon>
        <taxon>Pseudomonadati</taxon>
        <taxon>Pseudomonadota</taxon>
        <taxon>Alphaproteobacteria</taxon>
        <taxon>Acetobacterales</taxon>
        <taxon>Roseomonadaceae</taxon>
        <taxon>Rhodovarius</taxon>
    </lineage>
</organism>
<comment type="caution">
    <text evidence="1">The sequence shown here is derived from an EMBL/GenBank/DDBJ whole genome shotgun (WGS) entry which is preliminary data.</text>
</comment>
<dbReference type="RefSeq" id="WP_127785245.1">
    <property type="nucleotide sequence ID" value="NZ_SACL01000001.1"/>
</dbReference>
<dbReference type="EMBL" id="SACL01000001">
    <property type="protein sequence ID" value="RVT98774.1"/>
    <property type="molecule type" value="Genomic_DNA"/>
</dbReference>